<keyword evidence="2" id="KW-0812">Transmembrane</keyword>
<dbReference type="Proteomes" id="UP000823561">
    <property type="component" value="Chromosome 17"/>
</dbReference>
<sequence>MAVTQSQGPGLLLDAREETRGGSGEETHRLKTCLSPGDVKKFRRSACVWRVAALVTYCTPADKMGSRLDLQRKKKKKTKLTMLFPSSLCEYVCVCGWVCVCVFTPTLFRKRKKRNFNFSFEPYEPCVVMVSTKDTRGTPFSFSLLDHGGQYDGISTCSVGRAVHTEDSNPHSLVDINLDLVDPKHSACFFPFVLESRLTFPKVVRLARVLPLNGVCSLNNGGHFSFFLWGEC</sequence>
<reference evidence="3 4" key="1">
    <citation type="submission" date="2020-10" db="EMBL/GenBank/DDBJ databases">
        <title>Chromosome-scale genome assembly of the Allis shad, Alosa alosa.</title>
        <authorList>
            <person name="Margot Z."/>
            <person name="Christophe K."/>
            <person name="Cabau C."/>
            <person name="Louis A."/>
            <person name="Berthelot C."/>
            <person name="Parey E."/>
            <person name="Roest Crollius H."/>
            <person name="Montfort J."/>
            <person name="Robinson-Rechavi M."/>
            <person name="Bucao C."/>
            <person name="Bouchez O."/>
            <person name="Gislard M."/>
            <person name="Lluch J."/>
            <person name="Milhes M."/>
            <person name="Lampietro C."/>
            <person name="Lopez Roques C."/>
            <person name="Donnadieu C."/>
            <person name="Braasch I."/>
            <person name="Desvignes T."/>
            <person name="Postlethwait J."/>
            <person name="Bobe J."/>
            <person name="Guiguen Y."/>
        </authorList>
    </citation>
    <scope>NUCLEOTIDE SEQUENCE [LARGE SCALE GENOMIC DNA]</scope>
    <source>
        <strain evidence="3">M-15738</strain>
        <tissue evidence="3">Blood</tissue>
    </source>
</reference>
<protein>
    <submittedName>
        <fullName evidence="3">Uncharacterized protein</fullName>
    </submittedName>
</protein>
<evidence type="ECO:0000313" key="4">
    <source>
        <dbReference type="Proteomes" id="UP000823561"/>
    </source>
</evidence>
<evidence type="ECO:0000256" key="1">
    <source>
        <dbReference type="SAM" id="MobiDB-lite"/>
    </source>
</evidence>
<evidence type="ECO:0000256" key="2">
    <source>
        <dbReference type="SAM" id="Phobius"/>
    </source>
</evidence>
<dbReference type="EMBL" id="JADWDJ010000017">
    <property type="protein sequence ID" value="KAG5267372.1"/>
    <property type="molecule type" value="Genomic_DNA"/>
</dbReference>
<feature type="compositionally biased region" description="Basic and acidic residues" evidence="1">
    <location>
        <begin position="14"/>
        <end position="28"/>
    </location>
</feature>
<keyword evidence="4" id="KW-1185">Reference proteome</keyword>
<accession>A0AAV6G1K5</accession>
<proteinExistence type="predicted"/>
<gene>
    <name evidence="3" type="ORF">AALO_G00220990</name>
</gene>
<organism evidence="3 4">
    <name type="scientific">Alosa alosa</name>
    <name type="common">allis shad</name>
    <dbReference type="NCBI Taxonomy" id="278164"/>
    <lineage>
        <taxon>Eukaryota</taxon>
        <taxon>Metazoa</taxon>
        <taxon>Chordata</taxon>
        <taxon>Craniata</taxon>
        <taxon>Vertebrata</taxon>
        <taxon>Euteleostomi</taxon>
        <taxon>Actinopterygii</taxon>
        <taxon>Neopterygii</taxon>
        <taxon>Teleostei</taxon>
        <taxon>Clupei</taxon>
        <taxon>Clupeiformes</taxon>
        <taxon>Clupeoidei</taxon>
        <taxon>Clupeidae</taxon>
        <taxon>Alosa</taxon>
    </lineage>
</organism>
<feature type="transmembrane region" description="Helical" evidence="2">
    <location>
        <begin position="82"/>
        <end position="108"/>
    </location>
</feature>
<feature type="region of interest" description="Disordered" evidence="1">
    <location>
        <begin position="1"/>
        <end position="28"/>
    </location>
</feature>
<name>A0AAV6G1K5_9TELE</name>
<evidence type="ECO:0000313" key="3">
    <source>
        <dbReference type="EMBL" id="KAG5267372.1"/>
    </source>
</evidence>
<dbReference type="AlphaFoldDB" id="A0AAV6G1K5"/>
<keyword evidence="2" id="KW-1133">Transmembrane helix</keyword>
<keyword evidence="2" id="KW-0472">Membrane</keyword>
<comment type="caution">
    <text evidence="3">The sequence shown here is derived from an EMBL/GenBank/DDBJ whole genome shotgun (WGS) entry which is preliminary data.</text>
</comment>